<proteinExistence type="predicted"/>
<evidence type="ECO:0000313" key="2">
    <source>
        <dbReference type="Ensembl" id="ENSCSAVP00000014448.1"/>
    </source>
</evidence>
<protein>
    <recommendedName>
        <fullName evidence="1">GDPGP1-like N-terminal domain-containing protein</fullName>
    </recommendedName>
</protein>
<dbReference type="HOGENOM" id="CLU_2446266_0_0_1"/>
<reference evidence="3" key="1">
    <citation type="submission" date="2003-08" db="EMBL/GenBank/DDBJ databases">
        <authorList>
            <person name="Birren B."/>
            <person name="Nusbaum C."/>
            <person name="Abebe A."/>
            <person name="Abouelleil A."/>
            <person name="Adekoya E."/>
            <person name="Ait-zahra M."/>
            <person name="Allen N."/>
            <person name="Allen T."/>
            <person name="An P."/>
            <person name="Anderson M."/>
            <person name="Anderson S."/>
            <person name="Arachchi H."/>
            <person name="Armbruster J."/>
            <person name="Bachantsang P."/>
            <person name="Baldwin J."/>
            <person name="Barry A."/>
            <person name="Bayul T."/>
            <person name="Blitshsteyn B."/>
            <person name="Bloom T."/>
            <person name="Blye J."/>
            <person name="Boguslavskiy L."/>
            <person name="Borowsky M."/>
            <person name="Boukhgalter B."/>
            <person name="Brunache A."/>
            <person name="Butler J."/>
            <person name="Calixte N."/>
            <person name="Calvo S."/>
            <person name="Camarata J."/>
            <person name="Campo K."/>
            <person name="Chang J."/>
            <person name="Cheshatsang Y."/>
            <person name="Citroen M."/>
            <person name="Collymore A."/>
            <person name="Considine T."/>
            <person name="Cook A."/>
            <person name="Cooke P."/>
            <person name="Corum B."/>
            <person name="Cuomo C."/>
            <person name="David R."/>
            <person name="Dawoe T."/>
            <person name="Degray S."/>
            <person name="Dodge S."/>
            <person name="Dooley K."/>
            <person name="Dorje P."/>
            <person name="Dorjee K."/>
            <person name="Dorris L."/>
            <person name="Duffey N."/>
            <person name="Dupes A."/>
            <person name="Elkins T."/>
            <person name="Engels R."/>
            <person name="Erickson J."/>
            <person name="Farina A."/>
            <person name="Faro S."/>
            <person name="Ferreira P."/>
            <person name="Fischer H."/>
            <person name="Fitzgerald M."/>
            <person name="Foley K."/>
            <person name="Gage D."/>
            <person name="Galagan J."/>
            <person name="Gearin G."/>
            <person name="Gnerre S."/>
            <person name="Gnirke A."/>
            <person name="Goyette A."/>
            <person name="Graham J."/>
            <person name="Grandbois E."/>
            <person name="Gyaltsen K."/>
            <person name="Hafez N."/>
            <person name="Hagopian D."/>
            <person name="Hagos B."/>
            <person name="Hall J."/>
            <person name="Hatcher B."/>
            <person name="Heller A."/>
            <person name="Higgins H."/>
            <person name="Honan T."/>
            <person name="Horn A."/>
            <person name="Houde N."/>
            <person name="Hughes L."/>
            <person name="Hulme W."/>
            <person name="Husby E."/>
            <person name="Iliev I."/>
            <person name="Jaffe D."/>
            <person name="Jones C."/>
            <person name="Kamal M."/>
            <person name="Kamat A."/>
            <person name="Kamvysselis M."/>
            <person name="Karlsson E."/>
            <person name="Kells C."/>
            <person name="Kieu A."/>
            <person name="Kisner P."/>
            <person name="Kodira C."/>
            <person name="Kulbokas E."/>
            <person name="Labutti K."/>
            <person name="Lama D."/>
            <person name="Landers T."/>
            <person name="Leger J."/>
            <person name="Levine S."/>
            <person name="Lewis D."/>
            <person name="Lewis T."/>
            <person name="Lindblad-toh K."/>
            <person name="Liu X."/>
            <person name="Lokyitsang T."/>
            <person name="Lokyitsang Y."/>
            <person name="Lucien O."/>
            <person name="Lui A."/>
            <person name="Ma L.J."/>
            <person name="Mabbitt R."/>
            <person name="Macdonald J."/>
            <person name="Maclean C."/>
            <person name="Major J."/>
            <person name="Manning J."/>
            <person name="Marabella R."/>
            <person name="Maru K."/>
            <person name="Matthews C."/>
            <person name="Mauceli E."/>
            <person name="Mccarthy M."/>
            <person name="Mcdonough S."/>
            <person name="Mcghee T."/>
            <person name="Meldrim J."/>
            <person name="Meneus L."/>
            <person name="Mesirov J."/>
            <person name="Mihalev A."/>
            <person name="Mihova T."/>
            <person name="Mikkelsen T."/>
            <person name="Mlenga V."/>
            <person name="Moru K."/>
            <person name="Mozes J."/>
            <person name="Mulrain L."/>
            <person name="Munson G."/>
            <person name="Naylor J."/>
            <person name="Newes C."/>
            <person name="Nguyen C."/>
            <person name="Nguyen N."/>
            <person name="Nguyen T."/>
            <person name="Nicol R."/>
            <person name="Nielsen C."/>
            <person name="Nizzari M."/>
            <person name="Norbu C."/>
            <person name="Norbu N."/>
            <person name="O'donnell P."/>
            <person name="Okoawo O."/>
            <person name="O'leary S."/>
            <person name="Omotosho B."/>
            <person name="O'neill K."/>
            <person name="Osman S."/>
            <person name="Parker S."/>
            <person name="Perrin D."/>
            <person name="Phunkhang P."/>
            <person name="Piqani B."/>
            <person name="Purcell S."/>
            <person name="Rachupka T."/>
            <person name="Ramasamy U."/>
            <person name="Rameau R."/>
            <person name="Ray V."/>
            <person name="Raymond C."/>
            <person name="Retta R."/>
            <person name="Richardson S."/>
            <person name="Rise C."/>
            <person name="Rodriguez J."/>
            <person name="Rogers J."/>
            <person name="Rogov P."/>
            <person name="Rutman M."/>
            <person name="Schupbach R."/>
            <person name="Seaman C."/>
            <person name="Settipalli S."/>
            <person name="Sharpe T."/>
            <person name="Sheridan J."/>
            <person name="Sherpa N."/>
            <person name="Shi J."/>
            <person name="Smirnov S."/>
            <person name="Smith C."/>
            <person name="Sougnez C."/>
            <person name="Spencer B."/>
            <person name="Stalker J."/>
            <person name="Stange-thomann N."/>
            <person name="Stavropoulos S."/>
            <person name="Stetson K."/>
            <person name="Stone C."/>
            <person name="Stone S."/>
            <person name="Stubbs M."/>
            <person name="Talamas J."/>
            <person name="Tchuinga P."/>
            <person name="Tenzing P."/>
            <person name="Tesfaye S."/>
            <person name="Theodore J."/>
            <person name="Thoulutsang Y."/>
            <person name="Topham K."/>
            <person name="Towey S."/>
            <person name="Tsamla T."/>
            <person name="Tsomo N."/>
            <person name="Vallee D."/>
            <person name="Vassiliev H."/>
            <person name="Venkataraman V."/>
            <person name="Vinson J."/>
            <person name="Vo A."/>
            <person name="Wade C."/>
            <person name="Wang S."/>
            <person name="Wangchuk T."/>
            <person name="Wangdi T."/>
            <person name="Whittaker C."/>
            <person name="Wilkinson J."/>
            <person name="Wu Y."/>
            <person name="Wyman D."/>
            <person name="Yadav S."/>
            <person name="Yang S."/>
            <person name="Yang X."/>
            <person name="Yeager S."/>
            <person name="Yee E."/>
            <person name="Young G."/>
            <person name="Zainoun J."/>
            <person name="Zembeck L."/>
            <person name="Zimmer A."/>
            <person name="Zody M."/>
            <person name="Lander E."/>
        </authorList>
    </citation>
    <scope>NUCLEOTIDE SEQUENCE [LARGE SCALE GENOMIC DNA]</scope>
</reference>
<evidence type="ECO:0000259" key="1">
    <source>
        <dbReference type="Pfam" id="PF26217"/>
    </source>
</evidence>
<accession>H2ZA33</accession>
<dbReference type="Pfam" id="PF26217">
    <property type="entry name" value="GDPGP1_N"/>
    <property type="match status" value="1"/>
</dbReference>
<dbReference type="InParanoid" id="H2ZA33"/>
<dbReference type="AlphaFoldDB" id="H2ZA33"/>
<reference evidence="2" key="3">
    <citation type="submission" date="2025-09" db="UniProtKB">
        <authorList>
            <consortium name="Ensembl"/>
        </authorList>
    </citation>
    <scope>IDENTIFICATION</scope>
</reference>
<sequence length="90" mass="10645">MSENIVLNPPTNLQYSKDDLIEDGNWKGKNEIWKKSKFDEMLTSKWNEAVEKGIFKYKLDDCKYRFIKSSNTDPLPCVAQLNPQRSFNRR</sequence>
<reference evidence="2" key="2">
    <citation type="submission" date="2025-08" db="UniProtKB">
        <authorList>
            <consortium name="Ensembl"/>
        </authorList>
    </citation>
    <scope>IDENTIFICATION</scope>
</reference>
<name>H2ZA33_CIOSA</name>
<keyword evidence="3" id="KW-1185">Reference proteome</keyword>
<dbReference type="InterPro" id="IPR058866">
    <property type="entry name" value="GDPGP1_N"/>
</dbReference>
<evidence type="ECO:0000313" key="3">
    <source>
        <dbReference type="Proteomes" id="UP000007875"/>
    </source>
</evidence>
<organism evidence="2 3">
    <name type="scientific">Ciona savignyi</name>
    <name type="common">Pacific transparent sea squirt</name>
    <dbReference type="NCBI Taxonomy" id="51511"/>
    <lineage>
        <taxon>Eukaryota</taxon>
        <taxon>Metazoa</taxon>
        <taxon>Chordata</taxon>
        <taxon>Tunicata</taxon>
        <taxon>Ascidiacea</taxon>
        <taxon>Phlebobranchia</taxon>
        <taxon>Cionidae</taxon>
        <taxon>Ciona</taxon>
    </lineage>
</organism>
<dbReference type="Proteomes" id="UP000007875">
    <property type="component" value="Unassembled WGS sequence"/>
</dbReference>
<feature type="domain" description="GDPGP1-like N-terminal" evidence="1">
    <location>
        <begin position="37"/>
        <end position="90"/>
    </location>
</feature>
<dbReference type="Ensembl" id="ENSCSAVT00000014613.1">
    <property type="protein sequence ID" value="ENSCSAVP00000014448.1"/>
    <property type="gene ID" value="ENSCSAVG00000008455.1"/>
</dbReference>